<accession>A0A381YUQ9</accession>
<proteinExistence type="predicted"/>
<sequence>MTLMTTISLLSAVFAMVVLSEIFKLKKEVRKLNKITKYILEKNNPGKQE</sequence>
<name>A0A381YUQ9_9ZZZZ</name>
<dbReference type="EMBL" id="UINC01019094">
    <property type="protein sequence ID" value="SVA80680.1"/>
    <property type="molecule type" value="Genomic_DNA"/>
</dbReference>
<organism evidence="1">
    <name type="scientific">marine metagenome</name>
    <dbReference type="NCBI Taxonomy" id="408172"/>
    <lineage>
        <taxon>unclassified sequences</taxon>
        <taxon>metagenomes</taxon>
        <taxon>ecological metagenomes</taxon>
    </lineage>
</organism>
<evidence type="ECO:0000313" key="1">
    <source>
        <dbReference type="EMBL" id="SVA80680.1"/>
    </source>
</evidence>
<dbReference type="AlphaFoldDB" id="A0A381YUQ9"/>
<reference evidence="1" key="1">
    <citation type="submission" date="2018-05" db="EMBL/GenBank/DDBJ databases">
        <authorList>
            <person name="Lanie J.A."/>
            <person name="Ng W.-L."/>
            <person name="Kazmierczak K.M."/>
            <person name="Andrzejewski T.M."/>
            <person name="Davidsen T.M."/>
            <person name="Wayne K.J."/>
            <person name="Tettelin H."/>
            <person name="Glass J.I."/>
            <person name="Rusch D."/>
            <person name="Podicherti R."/>
            <person name="Tsui H.-C.T."/>
            <person name="Winkler M.E."/>
        </authorList>
    </citation>
    <scope>NUCLEOTIDE SEQUENCE</scope>
</reference>
<gene>
    <name evidence="1" type="ORF">METZ01_LOCUS133534</name>
</gene>
<protein>
    <submittedName>
        <fullName evidence="1">Uncharacterized protein</fullName>
    </submittedName>
</protein>